<gene>
    <name evidence="1" type="ORF">QJU78_08105</name>
</gene>
<accession>A0AAW8CQ17</accession>
<organism evidence="1 2">
    <name type="scientific">Pasteurella atlantica</name>
    <dbReference type="NCBI Taxonomy" id="2827233"/>
    <lineage>
        <taxon>Bacteria</taxon>
        <taxon>Pseudomonadati</taxon>
        <taxon>Pseudomonadota</taxon>
        <taxon>Gammaproteobacteria</taxon>
        <taxon>Pasteurellales</taxon>
        <taxon>Pasteurellaceae</taxon>
        <taxon>Pasteurella</taxon>
    </lineage>
</organism>
<proteinExistence type="predicted"/>
<sequence>MGKLNFGLSFNGKIHKDFSVKLLTVGGNCKAQEVLADLGIEPESESLRDRTIVDMAHLVEQVDISGIPKSALTVDFMLENLVDEDYWLILEALVELRKKRLGDMVIQTTSVSLTEPHIHKTE</sequence>
<dbReference type="AlphaFoldDB" id="A0AAW8CQ17"/>
<name>A0AAW8CQ17_9PAST</name>
<dbReference type="Proteomes" id="UP001230466">
    <property type="component" value="Unassembled WGS sequence"/>
</dbReference>
<evidence type="ECO:0000313" key="1">
    <source>
        <dbReference type="EMBL" id="MDP8187726.1"/>
    </source>
</evidence>
<reference evidence="1" key="1">
    <citation type="journal article" date="2023" name="Front. Microbiol.">
        <title>Phylogeography and host specificity of Pasteurellaceae pathogenic to sea-farmed fish in the north-east Atlantic.</title>
        <authorList>
            <person name="Gulla S."/>
            <person name="Colquhoun D.J."/>
            <person name="Olsen A.B."/>
            <person name="Spilsberg B."/>
            <person name="Lagesen K."/>
            <person name="Aakesson C.P."/>
            <person name="Strom S."/>
            <person name="Manji F."/>
            <person name="Birkbeck T.H."/>
            <person name="Nilsen H.K."/>
        </authorList>
    </citation>
    <scope>NUCLEOTIDE SEQUENCE</scope>
    <source>
        <strain evidence="1">VIB1234</strain>
    </source>
</reference>
<evidence type="ECO:0000313" key="2">
    <source>
        <dbReference type="Proteomes" id="UP001230466"/>
    </source>
</evidence>
<dbReference type="RefSeq" id="WP_229577169.1">
    <property type="nucleotide sequence ID" value="NZ_JAGRQI010000017.1"/>
</dbReference>
<dbReference type="EMBL" id="JASAYJ010000018">
    <property type="protein sequence ID" value="MDP8187726.1"/>
    <property type="molecule type" value="Genomic_DNA"/>
</dbReference>
<comment type="caution">
    <text evidence="1">The sequence shown here is derived from an EMBL/GenBank/DDBJ whole genome shotgun (WGS) entry which is preliminary data.</text>
</comment>
<protein>
    <submittedName>
        <fullName evidence="1">Uncharacterized protein</fullName>
    </submittedName>
</protein>